<gene>
    <name evidence="1" type="ORF">Tco_1030461</name>
</gene>
<organism evidence="1 2">
    <name type="scientific">Tanacetum coccineum</name>
    <dbReference type="NCBI Taxonomy" id="301880"/>
    <lineage>
        <taxon>Eukaryota</taxon>
        <taxon>Viridiplantae</taxon>
        <taxon>Streptophyta</taxon>
        <taxon>Embryophyta</taxon>
        <taxon>Tracheophyta</taxon>
        <taxon>Spermatophyta</taxon>
        <taxon>Magnoliopsida</taxon>
        <taxon>eudicotyledons</taxon>
        <taxon>Gunneridae</taxon>
        <taxon>Pentapetalae</taxon>
        <taxon>asterids</taxon>
        <taxon>campanulids</taxon>
        <taxon>Asterales</taxon>
        <taxon>Asteraceae</taxon>
        <taxon>Asteroideae</taxon>
        <taxon>Anthemideae</taxon>
        <taxon>Anthemidinae</taxon>
        <taxon>Tanacetum</taxon>
    </lineage>
</organism>
<name>A0ABQ5G7Q8_9ASTR</name>
<sequence length="107" mass="12125">MTDSESSTSLANDVRVPRSQRRLKDIMLRAVEEKKAKGDCLWVGSEIEEARECDVVSYIIQDMGEWGGCGVYYAAGGRCVDTYLDGEGQDIITERRESLYCIRYEDL</sequence>
<evidence type="ECO:0000313" key="2">
    <source>
        <dbReference type="Proteomes" id="UP001151760"/>
    </source>
</evidence>
<proteinExistence type="predicted"/>
<evidence type="ECO:0000313" key="1">
    <source>
        <dbReference type="EMBL" id="GJT71175.1"/>
    </source>
</evidence>
<reference evidence="1" key="2">
    <citation type="submission" date="2022-01" db="EMBL/GenBank/DDBJ databases">
        <authorList>
            <person name="Yamashiro T."/>
            <person name="Shiraishi A."/>
            <person name="Satake H."/>
            <person name="Nakayama K."/>
        </authorList>
    </citation>
    <scope>NUCLEOTIDE SEQUENCE</scope>
</reference>
<reference evidence="1" key="1">
    <citation type="journal article" date="2022" name="Int. J. Mol. Sci.">
        <title>Draft Genome of Tanacetum Coccineum: Genomic Comparison of Closely Related Tanacetum-Family Plants.</title>
        <authorList>
            <person name="Yamashiro T."/>
            <person name="Shiraishi A."/>
            <person name="Nakayama K."/>
            <person name="Satake H."/>
        </authorList>
    </citation>
    <scope>NUCLEOTIDE SEQUENCE</scope>
</reference>
<accession>A0ABQ5G7Q8</accession>
<protein>
    <submittedName>
        <fullName evidence="1">Uncharacterized protein</fullName>
    </submittedName>
</protein>
<dbReference type="Proteomes" id="UP001151760">
    <property type="component" value="Unassembled WGS sequence"/>
</dbReference>
<dbReference type="EMBL" id="BQNB010018146">
    <property type="protein sequence ID" value="GJT71175.1"/>
    <property type="molecule type" value="Genomic_DNA"/>
</dbReference>
<comment type="caution">
    <text evidence="1">The sequence shown here is derived from an EMBL/GenBank/DDBJ whole genome shotgun (WGS) entry which is preliminary data.</text>
</comment>
<keyword evidence="2" id="KW-1185">Reference proteome</keyword>